<dbReference type="Gene3D" id="3.40.50.2300">
    <property type="match status" value="1"/>
</dbReference>
<gene>
    <name evidence="5" type="ORF">SacglDRAFT_01632</name>
</gene>
<dbReference type="Pfam" id="PF00196">
    <property type="entry name" value="GerE"/>
    <property type="match status" value="1"/>
</dbReference>
<dbReference type="PANTHER" id="PTHR44688">
    <property type="entry name" value="DNA-BINDING TRANSCRIPTIONAL ACTIVATOR DEVR_DOSR"/>
    <property type="match status" value="1"/>
</dbReference>
<organism evidence="5 6">
    <name type="scientific">Saccharomonospora glauca K62</name>
    <dbReference type="NCBI Taxonomy" id="928724"/>
    <lineage>
        <taxon>Bacteria</taxon>
        <taxon>Bacillati</taxon>
        <taxon>Actinomycetota</taxon>
        <taxon>Actinomycetes</taxon>
        <taxon>Pseudonocardiales</taxon>
        <taxon>Pseudonocardiaceae</taxon>
        <taxon>Saccharomonospora</taxon>
    </lineage>
</organism>
<keyword evidence="6" id="KW-1185">Reference proteome</keyword>
<dbReference type="AlphaFoldDB" id="I1D0S3"/>
<dbReference type="PROSITE" id="PS50043">
    <property type="entry name" value="HTH_LUXR_2"/>
    <property type="match status" value="1"/>
</dbReference>
<dbReference type="EMBL" id="CM001484">
    <property type="protein sequence ID" value="EIE98547.1"/>
    <property type="molecule type" value="Genomic_DNA"/>
</dbReference>
<dbReference type="PROSITE" id="PS00622">
    <property type="entry name" value="HTH_LUXR_1"/>
    <property type="match status" value="1"/>
</dbReference>
<sequence length="229" mass="25201">MVTVGLVEDPSKLRASEGRLSWIHALDLKRFHIELTMTMPTLEEALRGTGSLRQPDVWIARSNDITRCSRWQRFFGEPSGDGKHSVKPIVALCGGEREEIGEVLRRGVAAVVQVCDSPWHLAAAIHSAAALDLFVSPPALREYRRDVIDLFSSTEETTLDSLTEREREVLTCLAHGMSNPMIAAHLHITRATVGSHVLRILRKLDASNRTEAAAIAHSLGLVGNRRSSG</sequence>
<keyword evidence="3" id="KW-0804">Transcription</keyword>
<evidence type="ECO:0000256" key="1">
    <source>
        <dbReference type="ARBA" id="ARBA00023015"/>
    </source>
</evidence>
<evidence type="ECO:0000313" key="5">
    <source>
        <dbReference type="EMBL" id="EIE98547.1"/>
    </source>
</evidence>
<dbReference type="OrthoDB" id="3679796at2"/>
<dbReference type="GO" id="GO:0003677">
    <property type="term" value="F:DNA binding"/>
    <property type="evidence" value="ECO:0007669"/>
    <property type="project" value="UniProtKB-KW"/>
</dbReference>
<dbReference type="eggNOG" id="COG2197">
    <property type="taxonomic scope" value="Bacteria"/>
</dbReference>
<keyword evidence="2 5" id="KW-0238">DNA-binding</keyword>
<evidence type="ECO:0000259" key="4">
    <source>
        <dbReference type="PROSITE" id="PS50043"/>
    </source>
</evidence>
<dbReference type="SMART" id="SM00421">
    <property type="entry name" value="HTH_LUXR"/>
    <property type="match status" value="1"/>
</dbReference>
<keyword evidence="1" id="KW-0805">Transcription regulation</keyword>
<dbReference type="SUPFAM" id="SSF46894">
    <property type="entry name" value="C-terminal effector domain of the bipartite response regulators"/>
    <property type="match status" value="1"/>
</dbReference>
<reference evidence="5 6" key="1">
    <citation type="submission" date="2011-09" db="EMBL/GenBank/DDBJ databases">
        <authorList>
            <consortium name="US DOE Joint Genome Institute (JGI-PGF)"/>
            <person name="Lucas S."/>
            <person name="Han J."/>
            <person name="Lapidus A."/>
            <person name="Cheng J.-F."/>
            <person name="Goodwin L."/>
            <person name="Pitluck S."/>
            <person name="Peters L."/>
            <person name="Land M.L."/>
            <person name="Hauser L."/>
            <person name="Brambilla E."/>
            <person name="Klenk H.-P."/>
            <person name="Woyke T.J."/>
        </authorList>
    </citation>
    <scope>NUCLEOTIDE SEQUENCE [LARGE SCALE GENOMIC DNA]</scope>
    <source>
        <strain evidence="5 6">K62</strain>
    </source>
</reference>
<protein>
    <submittedName>
        <fullName evidence="5">Response regulator containing a CheY-like receiver domain and an HTH DNA-binding domain</fullName>
    </submittedName>
</protein>
<dbReference type="STRING" id="928724.SacglDRAFT_01632"/>
<name>I1D0S3_9PSEU</name>
<dbReference type="InterPro" id="IPR000792">
    <property type="entry name" value="Tscrpt_reg_LuxR_C"/>
</dbReference>
<dbReference type="HOGENOM" id="CLU_1209101_0_0_11"/>
<evidence type="ECO:0000256" key="2">
    <source>
        <dbReference type="ARBA" id="ARBA00023125"/>
    </source>
</evidence>
<accession>I1D0S3</accession>
<dbReference type="Proteomes" id="UP000005087">
    <property type="component" value="Chromosome"/>
</dbReference>
<dbReference type="PANTHER" id="PTHR44688:SF16">
    <property type="entry name" value="DNA-BINDING TRANSCRIPTIONAL ACTIVATOR DEVR_DOSR"/>
    <property type="match status" value="1"/>
</dbReference>
<dbReference type="RefSeq" id="WP_005463339.1">
    <property type="nucleotide sequence ID" value="NZ_CM001484.1"/>
</dbReference>
<proteinExistence type="predicted"/>
<evidence type="ECO:0000256" key="3">
    <source>
        <dbReference type="ARBA" id="ARBA00023163"/>
    </source>
</evidence>
<dbReference type="PRINTS" id="PR00038">
    <property type="entry name" value="HTHLUXR"/>
</dbReference>
<evidence type="ECO:0000313" key="6">
    <source>
        <dbReference type="Proteomes" id="UP000005087"/>
    </source>
</evidence>
<dbReference type="CDD" id="cd06170">
    <property type="entry name" value="LuxR_C_like"/>
    <property type="match status" value="1"/>
</dbReference>
<dbReference type="InterPro" id="IPR016032">
    <property type="entry name" value="Sig_transdc_resp-reg_C-effctor"/>
</dbReference>
<dbReference type="GO" id="GO:0006355">
    <property type="term" value="P:regulation of DNA-templated transcription"/>
    <property type="evidence" value="ECO:0007669"/>
    <property type="project" value="InterPro"/>
</dbReference>
<feature type="domain" description="HTH luxR-type" evidence="4">
    <location>
        <begin position="155"/>
        <end position="220"/>
    </location>
</feature>
<reference evidence="6" key="2">
    <citation type="submission" date="2012-01" db="EMBL/GenBank/DDBJ databases">
        <title>Noncontiguous Finished sequence of chromosome of Saccharomonospora glauca K62.</title>
        <authorList>
            <consortium name="US DOE Joint Genome Institute"/>
            <person name="Lucas S."/>
            <person name="Han J."/>
            <person name="Lapidus A."/>
            <person name="Cheng J.-F."/>
            <person name="Goodwin L."/>
            <person name="Pitluck S."/>
            <person name="Peters L."/>
            <person name="Mikhailova N."/>
            <person name="Held B."/>
            <person name="Detter J.C."/>
            <person name="Han C."/>
            <person name="Tapia R."/>
            <person name="Land M."/>
            <person name="Hauser L."/>
            <person name="Kyrpides N."/>
            <person name="Ivanova N."/>
            <person name="Pagani I."/>
            <person name="Brambilla E.-M."/>
            <person name="Klenk H.-P."/>
            <person name="Woyke T."/>
        </authorList>
    </citation>
    <scope>NUCLEOTIDE SEQUENCE [LARGE SCALE GENOMIC DNA]</scope>
    <source>
        <strain evidence="6">K62</strain>
    </source>
</reference>